<name>A0A4Q0SZN4_9BACT</name>
<evidence type="ECO:0000313" key="2">
    <source>
        <dbReference type="EMBL" id="RXH54691.1"/>
    </source>
</evidence>
<evidence type="ECO:0000256" key="1">
    <source>
        <dbReference type="SAM" id="MobiDB-lite"/>
    </source>
</evidence>
<reference evidence="3" key="2">
    <citation type="submission" date="2019-02" db="EMBL/GenBank/DDBJ databases">
        <title>Granulicella sibirica sp. nov., a psychrotolerant acidobacterium isolated from an organic soil layer in forested tundra, West Siberia.</title>
        <authorList>
            <person name="Oshkin I.Y."/>
            <person name="Kulichevskaya I.S."/>
            <person name="Rijpstra W.I.C."/>
            <person name="Sinninghe Damste J.S."/>
            <person name="Rakitin A.L."/>
            <person name="Ravin N.V."/>
            <person name="Dedysh S.N."/>
        </authorList>
    </citation>
    <scope>NUCLEOTIDE SEQUENCE [LARGE SCALE GENOMIC DNA]</scope>
    <source>
        <strain evidence="3">AF10</strain>
    </source>
</reference>
<feature type="compositionally biased region" description="Basic and acidic residues" evidence="1">
    <location>
        <begin position="21"/>
        <end position="39"/>
    </location>
</feature>
<reference evidence="2 3" key="1">
    <citation type="submission" date="2018-11" db="EMBL/GenBank/DDBJ databases">
        <authorList>
            <person name="Mardanov A.V."/>
            <person name="Ravin N.V."/>
            <person name="Dedysh S.N."/>
        </authorList>
    </citation>
    <scope>NUCLEOTIDE SEQUENCE [LARGE SCALE GENOMIC DNA]</scope>
    <source>
        <strain evidence="2 3">AF10</strain>
    </source>
</reference>
<comment type="caution">
    <text evidence="2">The sequence shown here is derived from an EMBL/GenBank/DDBJ whole genome shotgun (WGS) entry which is preliminary data.</text>
</comment>
<dbReference type="EMBL" id="RDSM01000003">
    <property type="protein sequence ID" value="RXH54691.1"/>
    <property type="molecule type" value="Genomic_DNA"/>
</dbReference>
<feature type="region of interest" description="Disordered" evidence="1">
    <location>
        <begin position="16"/>
        <end position="39"/>
    </location>
</feature>
<protein>
    <submittedName>
        <fullName evidence="2">Uncharacterized protein</fullName>
    </submittedName>
</protein>
<sequence length="39" mass="4384">MFNWRTDTIREGLRGPVEAGDADRRAHEVAKLRTDSANA</sequence>
<gene>
    <name evidence="2" type="ORF">GRAN_3795</name>
</gene>
<proteinExistence type="predicted"/>
<dbReference type="Proteomes" id="UP000289437">
    <property type="component" value="Unassembled WGS sequence"/>
</dbReference>
<organism evidence="2 3">
    <name type="scientific">Granulicella sibirica</name>
    <dbReference type="NCBI Taxonomy" id="2479048"/>
    <lineage>
        <taxon>Bacteria</taxon>
        <taxon>Pseudomonadati</taxon>
        <taxon>Acidobacteriota</taxon>
        <taxon>Terriglobia</taxon>
        <taxon>Terriglobales</taxon>
        <taxon>Acidobacteriaceae</taxon>
        <taxon>Granulicella</taxon>
    </lineage>
</organism>
<evidence type="ECO:0000313" key="3">
    <source>
        <dbReference type="Proteomes" id="UP000289437"/>
    </source>
</evidence>
<accession>A0A4Q0SZN4</accession>
<keyword evidence="3" id="KW-1185">Reference proteome</keyword>
<dbReference type="AlphaFoldDB" id="A0A4Q0SZN4"/>